<organism evidence="3">
    <name type="scientific">Nicotiana tabacum</name>
    <name type="common">Common tobacco</name>
    <dbReference type="NCBI Taxonomy" id="4097"/>
    <lineage>
        <taxon>Eukaryota</taxon>
        <taxon>Viridiplantae</taxon>
        <taxon>Streptophyta</taxon>
        <taxon>Embryophyta</taxon>
        <taxon>Tracheophyta</taxon>
        <taxon>Spermatophyta</taxon>
        <taxon>Magnoliopsida</taxon>
        <taxon>eudicotyledons</taxon>
        <taxon>Gunneridae</taxon>
        <taxon>Pentapetalae</taxon>
        <taxon>asterids</taxon>
        <taxon>lamiids</taxon>
        <taxon>Solanales</taxon>
        <taxon>Solanaceae</taxon>
        <taxon>Nicotianoideae</taxon>
        <taxon>Nicotianeae</taxon>
        <taxon>Nicotiana</taxon>
    </lineage>
</organism>
<dbReference type="KEGG" id="nta:107769446"/>
<dbReference type="AlphaFoldDB" id="A0A1S3XW30"/>
<dbReference type="PaxDb" id="4097-A0A1S3XW30"/>
<dbReference type="RefSeq" id="XP_016444145.1">
    <property type="nucleotide sequence ID" value="XM_016588659.1"/>
</dbReference>
<reference evidence="2 3" key="1">
    <citation type="submission" date="2025-04" db="UniProtKB">
        <authorList>
            <consortium name="RefSeq"/>
        </authorList>
    </citation>
    <scope>IDENTIFICATION</scope>
</reference>
<gene>
    <name evidence="2 3" type="primary">LOC107769446</name>
</gene>
<name>A0A1S3XW30_TOBAC</name>
<evidence type="ECO:0000256" key="1">
    <source>
        <dbReference type="SAM" id="Phobius"/>
    </source>
</evidence>
<keyword evidence="1" id="KW-1133">Transmembrane helix</keyword>
<keyword evidence="1" id="KW-0472">Membrane</keyword>
<evidence type="ECO:0000313" key="2">
    <source>
        <dbReference type="RefSeq" id="XP_016444145.1"/>
    </source>
</evidence>
<sequence length="117" mass="13411">MYTHCHLRVLTSLAVTSLYILSPIFFVLLCFHHSNHLHLFKIAAYMICLKLRQKEAEVEKIRTFIRSVITISEEEDGFRFGSHYCLPGATSNSFTISSFDLQDTSGYLSPWLSLDCS</sequence>
<dbReference type="OrthoDB" id="10272149at2759"/>
<evidence type="ECO:0000313" key="3">
    <source>
        <dbReference type="RefSeq" id="XP_016444146.1"/>
    </source>
</evidence>
<keyword evidence="1" id="KW-0812">Transmembrane</keyword>
<dbReference type="RefSeq" id="XP_016444146.1">
    <property type="nucleotide sequence ID" value="XM_016588660.1"/>
</dbReference>
<protein>
    <submittedName>
        <fullName evidence="2 3">Uncharacterized protein</fullName>
    </submittedName>
</protein>
<feature type="transmembrane region" description="Helical" evidence="1">
    <location>
        <begin position="12"/>
        <end position="31"/>
    </location>
</feature>
<accession>A0A1S3XW30</accession>
<proteinExistence type="predicted"/>